<keyword evidence="1" id="KW-0812">Transmembrane</keyword>
<evidence type="ECO:0000313" key="3">
    <source>
        <dbReference type="Proteomes" id="UP000499080"/>
    </source>
</evidence>
<reference evidence="2 3" key="1">
    <citation type="journal article" date="2019" name="Sci. Rep.">
        <title>Orb-weaving spider Araneus ventricosus genome elucidates the spidroin gene catalogue.</title>
        <authorList>
            <person name="Kono N."/>
            <person name="Nakamura H."/>
            <person name="Ohtoshi R."/>
            <person name="Moran D.A.P."/>
            <person name="Shinohara A."/>
            <person name="Yoshida Y."/>
            <person name="Fujiwara M."/>
            <person name="Mori M."/>
            <person name="Tomita M."/>
            <person name="Arakawa K."/>
        </authorList>
    </citation>
    <scope>NUCLEOTIDE SEQUENCE [LARGE SCALE GENOMIC DNA]</scope>
</reference>
<comment type="caution">
    <text evidence="2">The sequence shown here is derived from an EMBL/GenBank/DDBJ whole genome shotgun (WGS) entry which is preliminary data.</text>
</comment>
<dbReference type="AlphaFoldDB" id="A0A4Y2CTF3"/>
<dbReference type="EMBL" id="BGPR01000239">
    <property type="protein sequence ID" value="GBM07154.1"/>
    <property type="molecule type" value="Genomic_DNA"/>
</dbReference>
<evidence type="ECO:0000256" key="1">
    <source>
        <dbReference type="SAM" id="Phobius"/>
    </source>
</evidence>
<dbReference type="Proteomes" id="UP000499080">
    <property type="component" value="Unassembled WGS sequence"/>
</dbReference>
<sequence length="131" mass="14514">MSLSGRGQSRPLLCTLPCEWVCRHEQREIIERSRKVSSRGPVTVGTITACNRTVEGARCIDAKTHRLGFEKRCAIVGLVVIFACMSDVVVIVSSYRVYEELASYEKLQASGLRHFMQAAGLYLVPPLALNS</sequence>
<keyword evidence="1" id="KW-0472">Membrane</keyword>
<accession>A0A4Y2CTF3</accession>
<evidence type="ECO:0000313" key="2">
    <source>
        <dbReference type="EMBL" id="GBM07154.1"/>
    </source>
</evidence>
<keyword evidence="3" id="KW-1185">Reference proteome</keyword>
<feature type="transmembrane region" description="Helical" evidence="1">
    <location>
        <begin position="73"/>
        <end position="95"/>
    </location>
</feature>
<gene>
    <name evidence="2" type="ORF">AVEN_15410_1</name>
</gene>
<name>A0A4Y2CTF3_ARAVE</name>
<keyword evidence="1" id="KW-1133">Transmembrane helix</keyword>
<protein>
    <submittedName>
        <fullName evidence="2">Uncharacterized protein</fullName>
    </submittedName>
</protein>
<proteinExistence type="predicted"/>
<organism evidence="2 3">
    <name type="scientific">Araneus ventricosus</name>
    <name type="common">Orbweaver spider</name>
    <name type="synonym">Epeira ventricosa</name>
    <dbReference type="NCBI Taxonomy" id="182803"/>
    <lineage>
        <taxon>Eukaryota</taxon>
        <taxon>Metazoa</taxon>
        <taxon>Ecdysozoa</taxon>
        <taxon>Arthropoda</taxon>
        <taxon>Chelicerata</taxon>
        <taxon>Arachnida</taxon>
        <taxon>Araneae</taxon>
        <taxon>Araneomorphae</taxon>
        <taxon>Entelegynae</taxon>
        <taxon>Araneoidea</taxon>
        <taxon>Araneidae</taxon>
        <taxon>Araneus</taxon>
    </lineage>
</organism>